<dbReference type="GO" id="GO:0000460">
    <property type="term" value="P:maturation of 5.8S rRNA"/>
    <property type="evidence" value="ECO:0007669"/>
    <property type="project" value="TreeGrafter"/>
</dbReference>
<dbReference type="GO" id="GO:0030687">
    <property type="term" value="C:preribosome, large subunit precursor"/>
    <property type="evidence" value="ECO:0007669"/>
    <property type="project" value="TreeGrafter"/>
</dbReference>
<dbReference type="Pfam" id="PF04427">
    <property type="entry name" value="Brix"/>
    <property type="match status" value="1"/>
</dbReference>
<feature type="domain" description="Brix" evidence="2">
    <location>
        <begin position="102"/>
        <end position="285"/>
    </location>
</feature>
<dbReference type="GO" id="GO:0042134">
    <property type="term" value="F:rRNA primary transcript binding"/>
    <property type="evidence" value="ECO:0007669"/>
    <property type="project" value="InterPro"/>
</dbReference>
<protein>
    <submittedName>
        <fullName evidence="3">Ribosome production factor 1</fullName>
    </submittedName>
</protein>
<reference evidence="3" key="1">
    <citation type="submission" date="2022-07" db="EMBL/GenBank/DDBJ databases">
        <title>Phylogenomic reconstructions and comparative analyses of Kickxellomycotina fungi.</title>
        <authorList>
            <person name="Reynolds N.K."/>
            <person name="Stajich J.E."/>
            <person name="Barry K."/>
            <person name="Grigoriev I.V."/>
            <person name="Crous P."/>
            <person name="Smith M.E."/>
        </authorList>
    </citation>
    <scope>NUCLEOTIDE SEQUENCE</scope>
    <source>
        <strain evidence="3">NBRC 105413</strain>
    </source>
</reference>
<dbReference type="Proteomes" id="UP001145021">
    <property type="component" value="Unassembled WGS sequence"/>
</dbReference>
<evidence type="ECO:0000256" key="1">
    <source>
        <dbReference type="SAM" id="MobiDB-lite"/>
    </source>
</evidence>
<feature type="compositionally biased region" description="Basic and acidic residues" evidence="1">
    <location>
        <begin position="43"/>
        <end position="56"/>
    </location>
</feature>
<dbReference type="FunFam" id="3.40.50.10480:FF:000002">
    <property type="entry name" value="Ribosome production factor 1"/>
    <property type="match status" value="1"/>
</dbReference>
<dbReference type="InterPro" id="IPR044281">
    <property type="entry name" value="IMP4/RPF1"/>
</dbReference>
<dbReference type="Gene3D" id="3.40.50.10480">
    <property type="entry name" value="Probable brix-domain ribosomal biogenesis protein"/>
    <property type="match status" value="1"/>
</dbReference>
<sequence>MSDNHRSHTILPSEIKNKHKREEVLLKQKKAKAKANLKRRIERKKEEEANPELREARLRENIPATQENTREFDEAVVQEADEEVAQEEEEDEFAQYFNGQAPKVLITTTPKAGKKTVGFVKELLSVIPNLEYIKRNKAFALQKIMEFCKNREYTDVIVVTEDHKEPTHLTLIHLPEGPTAHFRLTRAMGGNEISGHGRSTSHFPELILNRFSTRLGHTIGRMFAALFPQVPEFQGRQAVTFHNQRDYIFFRRHRYVFKSGERVDLQEIGPRFTLKLRWLQKGLYDPTNGEYEWIYKADLETSRRRVFL</sequence>
<dbReference type="GO" id="GO:0005730">
    <property type="term" value="C:nucleolus"/>
    <property type="evidence" value="ECO:0007669"/>
    <property type="project" value="TreeGrafter"/>
</dbReference>
<dbReference type="EMBL" id="JANBOH010000350">
    <property type="protein sequence ID" value="KAJ1642712.1"/>
    <property type="molecule type" value="Genomic_DNA"/>
</dbReference>
<dbReference type="SMART" id="SM00879">
    <property type="entry name" value="Brix"/>
    <property type="match status" value="1"/>
</dbReference>
<organism evidence="3 4">
    <name type="scientific">Coemansia asiatica</name>
    <dbReference type="NCBI Taxonomy" id="1052880"/>
    <lineage>
        <taxon>Eukaryota</taxon>
        <taxon>Fungi</taxon>
        <taxon>Fungi incertae sedis</taxon>
        <taxon>Zoopagomycota</taxon>
        <taxon>Kickxellomycotina</taxon>
        <taxon>Kickxellomycetes</taxon>
        <taxon>Kickxellales</taxon>
        <taxon>Kickxellaceae</taxon>
        <taxon>Coemansia</taxon>
    </lineage>
</organism>
<feature type="region of interest" description="Disordered" evidence="1">
    <location>
        <begin position="1"/>
        <end position="56"/>
    </location>
</feature>
<proteinExistence type="predicted"/>
<evidence type="ECO:0000313" key="3">
    <source>
        <dbReference type="EMBL" id="KAJ1642712.1"/>
    </source>
</evidence>
<dbReference type="PANTHER" id="PTHR22734">
    <property type="entry name" value="U3 SMALL NUCLEOLAR RIBONUCLEOPROTEIN PROTEIN IMP4"/>
    <property type="match status" value="1"/>
</dbReference>
<accession>A0A9W7XH40</accession>
<dbReference type="InterPro" id="IPR007109">
    <property type="entry name" value="Brix"/>
</dbReference>
<name>A0A9W7XH40_9FUNG</name>
<comment type="caution">
    <text evidence="3">The sequence shown here is derived from an EMBL/GenBank/DDBJ whole genome shotgun (WGS) entry which is preliminary data.</text>
</comment>
<gene>
    <name evidence="3" type="primary">RPF1</name>
    <name evidence="3" type="ORF">LPJ64_005463</name>
</gene>
<dbReference type="GO" id="GO:0000470">
    <property type="term" value="P:maturation of LSU-rRNA"/>
    <property type="evidence" value="ECO:0007669"/>
    <property type="project" value="TreeGrafter"/>
</dbReference>
<dbReference type="PROSITE" id="PS50833">
    <property type="entry name" value="BRIX"/>
    <property type="match status" value="1"/>
</dbReference>
<feature type="compositionally biased region" description="Basic residues" evidence="1">
    <location>
        <begin position="27"/>
        <end position="42"/>
    </location>
</feature>
<dbReference type="SUPFAM" id="SSF52954">
    <property type="entry name" value="Class II aaRS ABD-related"/>
    <property type="match status" value="1"/>
</dbReference>
<evidence type="ECO:0000313" key="4">
    <source>
        <dbReference type="Proteomes" id="UP001145021"/>
    </source>
</evidence>
<dbReference type="AlphaFoldDB" id="A0A9W7XH40"/>
<keyword evidence="4" id="KW-1185">Reference proteome</keyword>
<dbReference type="PANTHER" id="PTHR22734:SF3">
    <property type="entry name" value="RIBOSOME PRODUCTION FACTOR 1"/>
    <property type="match status" value="1"/>
</dbReference>
<evidence type="ECO:0000259" key="2">
    <source>
        <dbReference type="PROSITE" id="PS50833"/>
    </source>
</evidence>